<dbReference type="OrthoDB" id="5636761at2"/>
<dbReference type="STRING" id="456.Ljor_2591"/>
<dbReference type="RefSeq" id="WP_058471960.1">
    <property type="nucleotide sequence ID" value="NZ_CAAAIC010000006.1"/>
</dbReference>
<keyword evidence="2" id="KW-1185">Reference proteome</keyword>
<organism evidence="1 2">
    <name type="scientific">Legionella jordanis</name>
    <dbReference type="NCBI Taxonomy" id="456"/>
    <lineage>
        <taxon>Bacteria</taxon>
        <taxon>Pseudomonadati</taxon>
        <taxon>Pseudomonadota</taxon>
        <taxon>Gammaproteobacteria</taxon>
        <taxon>Legionellales</taxon>
        <taxon>Legionellaceae</taxon>
        <taxon>Legionella</taxon>
    </lineage>
</organism>
<name>A0A0W0VEH0_9GAMM</name>
<evidence type="ECO:0000313" key="1">
    <source>
        <dbReference type="EMBL" id="KTD18285.1"/>
    </source>
</evidence>
<proteinExistence type="predicted"/>
<dbReference type="AlphaFoldDB" id="A0A0W0VEH0"/>
<evidence type="ECO:0000313" key="2">
    <source>
        <dbReference type="Proteomes" id="UP000055035"/>
    </source>
</evidence>
<dbReference type="EMBL" id="LNYJ01000011">
    <property type="protein sequence ID" value="KTD18285.1"/>
    <property type="molecule type" value="Genomic_DNA"/>
</dbReference>
<sequence length="345" mass="39560">MKILFINLADPEVLGKQSSEALARKHKPSFLIKKPKVTMLQLMQSALEYGKTSHFSLNKQDLKTLQAWLKHRKGNDKIIIAAHGKKEDTEFCYAESDETDVFKTHKLLSAQQLAEFIKHILIMDSGKQRFNLTLSICYGARSQEHEKNHLLHPGEIDWASSFAAKVYASILDFNVKLKAVTGAVQFDSITGSLLVETEEGILAANAQRNSVKAIKQFDQEVISPLVEQFIQQYGKDRFNEYLVKGEYRQNQTALDKAFVELHQMEEQLKQLTHLKFSNDKKNYGQVIFEYDPRQNRIVISLKHLGNHSLLRTMHREEFVKSPIESAIGFNEELELNSKSIFSSNY</sequence>
<reference evidence="1 2" key="1">
    <citation type="submission" date="2015-11" db="EMBL/GenBank/DDBJ databases">
        <title>Genomic analysis of 38 Legionella species identifies large and diverse effector repertoires.</title>
        <authorList>
            <person name="Burstein D."/>
            <person name="Amaro F."/>
            <person name="Zusman T."/>
            <person name="Lifshitz Z."/>
            <person name="Cohen O."/>
            <person name="Gilbert J.A."/>
            <person name="Pupko T."/>
            <person name="Shuman H.A."/>
            <person name="Segal G."/>
        </authorList>
    </citation>
    <scope>NUCLEOTIDE SEQUENCE [LARGE SCALE GENOMIC DNA]</scope>
    <source>
        <strain evidence="1 2">BL-540</strain>
    </source>
</reference>
<comment type="caution">
    <text evidence="1">The sequence shown here is derived from an EMBL/GenBank/DDBJ whole genome shotgun (WGS) entry which is preliminary data.</text>
</comment>
<dbReference type="PATRIC" id="fig|456.5.peg.2783"/>
<gene>
    <name evidence="1" type="ORF">Ljor_2591</name>
</gene>
<protein>
    <submittedName>
        <fullName evidence="1">Uncharacterized protein</fullName>
    </submittedName>
</protein>
<dbReference type="Proteomes" id="UP000055035">
    <property type="component" value="Unassembled WGS sequence"/>
</dbReference>
<accession>A0A0W0VEH0</accession>